<feature type="binding site" evidence="6">
    <location>
        <begin position="272"/>
        <end position="273"/>
    </location>
    <ligand>
        <name>substrate</name>
    </ligand>
</feature>
<dbReference type="InterPro" id="IPR017751">
    <property type="entry name" value="G3P_DH_NAD-dep_euk"/>
</dbReference>
<dbReference type="InterPro" id="IPR006168">
    <property type="entry name" value="G3P_DH_NAD-dep"/>
</dbReference>
<evidence type="ECO:0000313" key="12">
    <source>
        <dbReference type="EMBL" id="PWO00712.1"/>
    </source>
</evidence>
<dbReference type="GO" id="GO:0042803">
    <property type="term" value="F:protein homodimerization activity"/>
    <property type="evidence" value="ECO:0007669"/>
    <property type="project" value="InterPro"/>
</dbReference>
<dbReference type="InterPro" id="IPR036291">
    <property type="entry name" value="NAD(P)-bd_dom_sf"/>
</dbReference>
<dbReference type="FunFam" id="3.40.50.720:FF:000365">
    <property type="entry name" value="Glycerol-3-phosphate dehydrogenase [NAD(+)]"/>
    <property type="match status" value="1"/>
</dbReference>
<name>A0A316ZGS4_9BASI</name>
<evidence type="ECO:0000256" key="9">
    <source>
        <dbReference type="RuleBase" id="RU361243"/>
    </source>
</evidence>
<feature type="domain" description="Glycerol-3-phosphate dehydrogenase NAD-dependent C-terminal" evidence="11">
    <location>
        <begin position="197"/>
        <end position="341"/>
    </location>
</feature>
<dbReference type="GO" id="GO:0051287">
    <property type="term" value="F:NAD binding"/>
    <property type="evidence" value="ECO:0007669"/>
    <property type="project" value="UniProtKB-UniRule"/>
</dbReference>
<dbReference type="PRINTS" id="PR00077">
    <property type="entry name" value="GPDHDRGNASE"/>
</dbReference>
<evidence type="ECO:0000256" key="4">
    <source>
        <dbReference type="ARBA" id="ARBA00048683"/>
    </source>
</evidence>
<gene>
    <name evidence="12" type="ORF">FA09DRAFT_336124</name>
</gene>
<keyword evidence="3 7" id="KW-0520">NAD</keyword>
<dbReference type="InterPro" id="IPR013328">
    <property type="entry name" value="6PGD_dom2"/>
</dbReference>
<dbReference type="PANTHER" id="PTHR11728">
    <property type="entry name" value="GLYCEROL-3-PHOSPHATE DEHYDROGENASE"/>
    <property type="match status" value="1"/>
</dbReference>
<dbReference type="SUPFAM" id="SSF51735">
    <property type="entry name" value="NAD(P)-binding Rossmann-fold domains"/>
    <property type="match status" value="1"/>
</dbReference>
<dbReference type="GeneID" id="37271385"/>
<dbReference type="FunFam" id="1.10.1040.10:FF:000004">
    <property type="entry name" value="Glycerol-3-phosphate dehydrogenase [NAD(+)]"/>
    <property type="match status" value="1"/>
</dbReference>
<dbReference type="EMBL" id="KZ819284">
    <property type="protein sequence ID" value="PWO00712.1"/>
    <property type="molecule type" value="Genomic_DNA"/>
</dbReference>
<dbReference type="OrthoDB" id="10263760at2759"/>
<dbReference type="GO" id="GO:0005634">
    <property type="term" value="C:nucleus"/>
    <property type="evidence" value="ECO:0007669"/>
    <property type="project" value="TreeGrafter"/>
</dbReference>
<feature type="binding site" evidence="7">
    <location>
        <position position="301"/>
    </location>
    <ligand>
        <name>NAD(+)</name>
        <dbReference type="ChEBI" id="CHEBI:57540"/>
    </ligand>
</feature>
<dbReference type="RefSeq" id="XP_025600990.1">
    <property type="nucleotide sequence ID" value="XM_025743841.1"/>
</dbReference>
<evidence type="ECO:0000259" key="11">
    <source>
        <dbReference type="Pfam" id="PF07479"/>
    </source>
</evidence>
<feature type="binding site" evidence="7">
    <location>
        <position position="99"/>
    </location>
    <ligand>
        <name>NAD(+)</name>
        <dbReference type="ChEBI" id="CHEBI:57540"/>
    </ligand>
</feature>
<evidence type="ECO:0000256" key="1">
    <source>
        <dbReference type="ARBA" id="ARBA00011009"/>
    </source>
</evidence>
<comment type="catalytic activity">
    <reaction evidence="4 9">
        <text>sn-glycerol 3-phosphate + NAD(+) = dihydroxyacetone phosphate + NADH + H(+)</text>
        <dbReference type="Rhea" id="RHEA:11092"/>
        <dbReference type="ChEBI" id="CHEBI:15378"/>
        <dbReference type="ChEBI" id="CHEBI:57540"/>
        <dbReference type="ChEBI" id="CHEBI:57597"/>
        <dbReference type="ChEBI" id="CHEBI:57642"/>
        <dbReference type="ChEBI" id="CHEBI:57945"/>
        <dbReference type="EC" id="1.1.1.8"/>
    </reaction>
</comment>
<evidence type="ECO:0000256" key="8">
    <source>
        <dbReference type="RuleBase" id="RU000437"/>
    </source>
</evidence>
<keyword evidence="13" id="KW-1185">Reference proteome</keyword>
<organism evidence="12 13">
    <name type="scientific">Tilletiopsis washingtonensis</name>
    <dbReference type="NCBI Taxonomy" id="58919"/>
    <lineage>
        <taxon>Eukaryota</taxon>
        <taxon>Fungi</taxon>
        <taxon>Dikarya</taxon>
        <taxon>Basidiomycota</taxon>
        <taxon>Ustilaginomycotina</taxon>
        <taxon>Exobasidiomycetes</taxon>
        <taxon>Entylomatales</taxon>
        <taxon>Entylomatales incertae sedis</taxon>
        <taxon>Tilletiopsis</taxon>
    </lineage>
</organism>
<keyword evidence="2 8" id="KW-0560">Oxidoreductase</keyword>
<proteinExistence type="inferred from homology"/>
<dbReference type="InterPro" id="IPR006109">
    <property type="entry name" value="G3P_DH_NAD-dep_C"/>
</dbReference>
<comment type="similarity">
    <text evidence="1 8">Belongs to the NAD-dependent glycerol-3-phosphate dehydrogenase family.</text>
</comment>
<dbReference type="NCBIfam" id="TIGR03376">
    <property type="entry name" value="glycerol3P_DH"/>
    <property type="match status" value="1"/>
</dbReference>
<feature type="binding site" evidence="7">
    <location>
        <begin position="11"/>
        <end position="16"/>
    </location>
    <ligand>
        <name>NAD(+)</name>
        <dbReference type="ChEBI" id="CHEBI:57540"/>
    </ligand>
</feature>
<protein>
    <recommendedName>
        <fullName evidence="9">Glycerol-3-phosphate dehydrogenase [NAD(+)]</fullName>
        <ecNumber evidence="9">1.1.1.8</ecNumber>
    </recommendedName>
</protein>
<evidence type="ECO:0000256" key="7">
    <source>
        <dbReference type="PIRSR" id="PIRSR000114-3"/>
    </source>
</evidence>
<accession>A0A316ZGS4</accession>
<evidence type="ECO:0000256" key="2">
    <source>
        <dbReference type="ARBA" id="ARBA00023002"/>
    </source>
</evidence>
<reference evidence="12 13" key="1">
    <citation type="journal article" date="2018" name="Mol. Biol. Evol.">
        <title>Broad Genomic Sampling Reveals a Smut Pathogenic Ancestry of the Fungal Clade Ustilaginomycotina.</title>
        <authorList>
            <person name="Kijpornyongpan T."/>
            <person name="Mondo S.J."/>
            <person name="Barry K."/>
            <person name="Sandor L."/>
            <person name="Lee J."/>
            <person name="Lipzen A."/>
            <person name="Pangilinan J."/>
            <person name="LaButti K."/>
            <person name="Hainaut M."/>
            <person name="Henrissat B."/>
            <person name="Grigoriev I.V."/>
            <person name="Spatafora J.W."/>
            <person name="Aime M.C."/>
        </authorList>
    </citation>
    <scope>NUCLEOTIDE SEQUENCE [LARGE SCALE GENOMIC DNA]</scope>
    <source>
        <strain evidence="12 13">MCA 4186</strain>
    </source>
</reference>
<feature type="active site" description="Proton acceptor" evidence="5">
    <location>
        <position position="208"/>
    </location>
</feature>
<feature type="domain" description="Glycerol-3-phosphate dehydrogenase NAD-dependent N-terminal" evidence="10">
    <location>
        <begin position="7"/>
        <end position="171"/>
    </location>
</feature>
<dbReference type="PANTHER" id="PTHR11728:SF8">
    <property type="entry name" value="GLYCEROL-3-PHOSPHATE DEHYDROGENASE [NAD(+)]-RELATED"/>
    <property type="match status" value="1"/>
</dbReference>
<feature type="binding site" evidence="7">
    <location>
        <position position="272"/>
    </location>
    <ligand>
        <name>NAD(+)</name>
        <dbReference type="ChEBI" id="CHEBI:57540"/>
    </ligand>
</feature>
<dbReference type="SUPFAM" id="SSF48179">
    <property type="entry name" value="6-phosphogluconate dehydrogenase C-terminal domain-like"/>
    <property type="match status" value="1"/>
</dbReference>
<feature type="binding site" evidence="7">
    <location>
        <position position="155"/>
    </location>
    <ligand>
        <name>NAD(+)</name>
        <dbReference type="ChEBI" id="CHEBI:57540"/>
    </ligand>
</feature>
<evidence type="ECO:0000259" key="10">
    <source>
        <dbReference type="Pfam" id="PF01210"/>
    </source>
</evidence>
<sequence length="345" mass="37499">MPQRQRLAIIGSGNWGSAIARIAGRNVLRYSDVFEPEVRMYVHEEMIDGRKLTEIINTEHENVKYLPGIKLPDNVLAVDSPVGAAEGADLLIFVLPHQFIPNVCNSLRGKVSPTARAVSMIKGVEVRDGQIRIFADVIEELLGCKCSALSGANIANEVAQDKFSETTIGYRAGDRATAELFFKVFDTPTFRVGLVEDVAGVSLCGALKNVVAIGAGFTDGLGWGDNAKAAVMRIGLMEMKQFSMDFDGVKSSTFTETSAGIADLITTCFGGRNRKCAEAFVKTGKSFDVLEKELLGGQKLQGTETAREIHTFLKQRGRLDGYPLFRSVYEIAYNDGAAKDLTSKL</sequence>
<dbReference type="GO" id="GO:0005975">
    <property type="term" value="P:carbohydrate metabolic process"/>
    <property type="evidence" value="ECO:0007669"/>
    <property type="project" value="InterPro"/>
</dbReference>
<dbReference type="PROSITE" id="PS00957">
    <property type="entry name" value="NAD_G3PDH"/>
    <property type="match status" value="1"/>
</dbReference>
<dbReference type="GO" id="GO:0005829">
    <property type="term" value="C:cytosol"/>
    <property type="evidence" value="ECO:0007669"/>
    <property type="project" value="TreeGrafter"/>
</dbReference>
<dbReference type="InterPro" id="IPR011128">
    <property type="entry name" value="G3P_DH_NAD-dep_N"/>
</dbReference>
<evidence type="ECO:0000256" key="6">
    <source>
        <dbReference type="PIRSR" id="PIRSR000114-2"/>
    </source>
</evidence>
<dbReference type="Pfam" id="PF07479">
    <property type="entry name" value="NAD_Gly3P_dh_C"/>
    <property type="match status" value="1"/>
</dbReference>
<dbReference type="AlphaFoldDB" id="A0A316ZGS4"/>
<dbReference type="Pfam" id="PF01210">
    <property type="entry name" value="NAD_Gly3P_dh_N"/>
    <property type="match status" value="1"/>
</dbReference>
<dbReference type="EC" id="1.1.1.8" evidence="9"/>
<evidence type="ECO:0000256" key="5">
    <source>
        <dbReference type="PIRSR" id="PIRSR000114-1"/>
    </source>
</evidence>
<dbReference type="GO" id="GO:0141152">
    <property type="term" value="F:glycerol-3-phosphate dehydrogenase (NAD+) activity"/>
    <property type="evidence" value="ECO:0007669"/>
    <property type="project" value="UniProtKB-UniRule"/>
</dbReference>
<dbReference type="Gene3D" id="1.10.1040.10">
    <property type="entry name" value="N-(1-d-carboxylethyl)-l-norvaline Dehydrogenase, domain 2"/>
    <property type="match status" value="1"/>
</dbReference>
<dbReference type="Gene3D" id="3.40.50.720">
    <property type="entry name" value="NAD(P)-binding Rossmann-like Domain"/>
    <property type="match status" value="1"/>
</dbReference>
<feature type="binding site" evidence="7">
    <location>
        <position position="299"/>
    </location>
    <ligand>
        <name>NAD(+)</name>
        <dbReference type="ChEBI" id="CHEBI:57540"/>
    </ligand>
</feature>
<dbReference type="GO" id="GO:0046168">
    <property type="term" value="P:glycerol-3-phosphate catabolic process"/>
    <property type="evidence" value="ECO:0007669"/>
    <property type="project" value="UniProtKB-UniRule"/>
</dbReference>
<dbReference type="STRING" id="58919.A0A316ZGS4"/>
<evidence type="ECO:0000313" key="13">
    <source>
        <dbReference type="Proteomes" id="UP000245946"/>
    </source>
</evidence>
<feature type="binding site" evidence="6">
    <location>
        <position position="122"/>
    </location>
    <ligand>
        <name>substrate</name>
    </ligand>
</feature>
<dbReference type="PIRSF" id="PIRSF000114">
    <property type="entry name" value="Glycerol-3-P_dh"/>
    <property type="match status" value="1"/>
</dbReference>
<dbReference type="InterPro" id="IPR008927">
    <property type="entry name" value="6-PGluconate_DH-like_C_sf"/>
</dbReference>
<dbReference type="Proteomes" id="UP000245946">
    <property type="component" value="Unassembled WGS sequence"/>
</dbReference>
<evidence type="ECO:0000256" key="3">
    <source>
        <dbReference type="ARBA" id="ARBA00023027"/>
    </source>
</evidence>